<evidence type="ECO:0000313" key="6">
    <source>
        <dbReference type="Proteomes" id="UP000637002"/>
    </source>
</evidence>
<dbReference type="PANTHER" id="PTHR11019">
    <property type="entry name" value="HTH-TYPE TRANSCRIPTIONAL REGULATOR NIMR"/>
    <property type="match status" value="1"/>
</dbReference>
<keyword evidence="6" id="KW-1185">Reference proteome</keyword>
<dbReference type="GO" id="GO:0003700">
    <property type="term" value="F:DNA-binding transcription factor activity"/>
    <property type="evidence" value="ECO:0007669"/>
    <property type="project" value="InterPro"/>
</dbReference>
<dbReference type="PROSITE" id="PS01124">
    <property type="entry name" value="HTH_ARAC_FAMILY_2"/>
    <property type="match status" value="1"/>
</dbReference>
<dbReference type="SUPFAM" id="SSF51215">
    <property type="entry name" value="Regulatory protein AraC"/>
    <property type="match status" value="1"/>
</dbReference>
<dbReference type="AlphaFoldDB" id="A0A916XP37"/>
<name>A0A916XP37_9HYPH</name>
<dbReference type="Pfam" id="PF12833">
    <property type="entry name" value="HTH_18"/>
    <property type="match status" value="1"/>
</dbReference>
<reference evidence="5" key="2">
    <citation type="submission" date="2020-09" db="EMBL/GenBank/DDBJ databases">
        <authorList>
            <person name="Sun Q."/>
            <person name="Zhou Y."/>
        </authorList>
    </citation>
    <scope>NUCLEOTIDE SEQUENCE</scope>
    <source>
        <strain evidence="5">CGMCC 1.12919</strain>
    </source>
</reference>
<evidence type="ECO:0000259" key="4">
    <source>
        <dbReference type="PROSITE" id="PS01124"/>
    </source>
</evidence>
<dbReference type="InterPro" id="IPR009057">
    <property type="entry name" value="Homeodomain-like_sf"/>
</dbReference>
<accession>A0A916XP37</accession>
<gene>
    <name evidence="5" type="ORF">GCM10010994_52810</name>
</gene>
<dbReference type="Pfam" id="PF12852">
    <property type="entry name" value="Cupin_6"/>
    <property type="match status" value="1"/>
</dbReference>
<keyword evidence="2" id="KW-0238">DNA-binding</keyword>
<dbReference type="Gene3D" id="2.60.120.10">
    <property type="entry name" value="Jelly Rolls"/>
    <property type="match status" value="1"/>
</dbReference>
<protein>
    <submittedName>
        <fullName evidence="5">AraC family transcriptional regulator</fullName>
    </submittedName>
</protein>
<keyword evidence="1" id="KW-0805">Transcription regulation</keyword>
<evidence type="ECO:0000256" key="2">
    <source>
        <dbReference type="ARBA" id="ARBA00023125"/>
    </source>
</evidence>
<keyword evidence="3" id="KW-0804">Transcription</keyword>
<dbReference type="GO" id="GO:0043565">
    <property type="term" value="F:sequence-specific DNA binding"/>
    <property type="evidence" value="ECO:0007669"/>
    <property type="project" value="InterPro"/>
</dbReference>
<evidence type="ECO:0000256" key="3">
    <source>
        <dbReference type="ARBA" id="ARBA00023163"/>
    </source>
</evidence>
<dbReference type="InterPro" id="IPR032783">
    <property type="entry name" value="AraC_lig"/>
</dbReference>
<dbReference type="RefSeq" id="WP_188612150.1">
    <property type="nucleotide sequence ID" value="NZ_BMGG01000010.1"/>
</dbReference>
<evidence type="ECO:0000313" key="5">
    <source>
        <dbReference type="EMBL" id="GGC88284.1"/>
    </source>
</evidence>
<dbReference type="Proteomes" id="UP000637002">
    <property type="component" value="Unassembled WGS sequence"/>
</dbReference>
<organism evidence="5 6">
    <name type="scientific">Chelatococcus reniformis</name>
    <dbReference type="NCBI Taxonomy" id="1494448"/>
    <lineage>
        <taxon>Bacteria</taxon>
        <taxon>Pseudomonadati</taxon>
        <taxon>Pseudomonadota</taxon>
        <taxon>Alphaproteobacteria</taxon>
        <taxon>Hyphomicrobiales</taxon>
        <taxon>Chelatococcaceae</taxon>
        <taxon>Chelatococcus</taxon>
    </lineage>
</organism>
<dbReference type="InterPro" id="IPR018060">
    <property type="entry name" value="HTH_AraC"/>
</dbReference>
<proteinExistence type="predicted"/>
<sequence>MDALSEALSSVRMTGAIFLDAEFTAPWSFAAPLARQSALVLAPGTERIINYHLVTEGKAWVKIEGQPDVSVEAGEIVIIPHGEAHTFCNGTPDIAFDGAKSLSKHVAGQLNTLRWGGGGTATKFVCGFMGCERQAERSFLAGLPTTLKVNIRANGTGAWLENSIRYLVSESQLGQTGHSILLSKMAEALFIETLRCYIKVLPQDAKGWLAGARDPIAGAALALLHRRPAAHWTADRLARDIGASRSVLCERFTRYLGEAPLTYLARWRMQLASRRLQTTKDTVLQVGLAVGYESEAAFVRAFKREFGLPPARYRKALAQAWRTEREHRGGAASHAHDI</sequence>
<dbReference type="SUPFAM" id="SSF46689">
    <property type="entry name" value="Homeodomain-like"/>
    <property type="match status" value="2"/>
</dbReference>
<dbReference type="PANTHER" id="PTHR11019:SF159">
    <property type="entry name" value="TRANSCRIPTIONAL REGULATOR-RELATED"/>
    <property type="match status" value="1"/>
</dbReference>
<dbReference type="EMBL" id="BMGG01000010">
    <property type="protein sequence ID" value="GGC88284.1"/>
    <property type="molecule type" value="Genomic_DNA"/>
</dbReference>
<dbReference type="PROSITE" id="PS00041">
    <property type="entry name" value="HTH_ARAC_FAMILY_1"/>
    <property type="match status" value="1"/>
</dbReference>
<dbReference type="SMART" id="SM00342">
    <property type="entry name" value="HTH_ARAC"/>
    <property type="match status" value="1"/>
</dbReference>
<dbReference type="PRINTS" id="PR00032">
    <property type="entry name" value="HTHARAC"/>
</dbReference>
<dbReference type="InterPro" id="IPR020449">
    <property type="entry name" value="Tscrpt_reg_AraC-type_HTH"/>
</dbReference>
<dbReference type="InterPro" id="IPR037923">
    <property type="entry name" value="HTH-like"/>
</dbReference>
<dbReference type="Gene3D" id="1.10.10.60">
    <property type="entry name" value="Homeodomain-like"/>
    <property type="match status" value="2"/>
</dbReference>
<feature type="domain" description="HTH araC/xylS-type" evidence="4">
    <location>
        <begin position="218"/>
        <end position="316"/>
    </location>
</feature>
<evidence type="ECO:0000256" key="1">
    <source>
        <dbReference type="ARBA" id="ARBA00023015"/>
    </source>
</evidence>
<dbReference type="InterPro" id="IPR018062">
    <property type="entry name" value="HTH_AraC-typ_CS"/>
</dbReference>
<dbReference type="InterPro" id="IPR014710">
    <property type="entry name" value="RmlC-like_jellyroll"/>
</dbReference>
<comment type="caution">
    <text evidence="5">The sequence shown here is derived from an EMBL/GenBank/DDBJ whole genome shotgun (WGS) entry which is preliminary data.</text>
</comment>
<reference evidence="5" key="1">
    <citation type="journal article" date="2014" name="Int. J. Syst. Evol. Microbiol.">
        <title>Complete genome sequence of Corynebacterium casei LMG S-19264T (=DSM 44701T), isolated from a smear-ripened cheese.</title>
        <authorList>
            <consortium name="US DOE Joint Genome Institute (JGI-PGF)"/>
            <person name="Walter F."/>
            <person name="Albersmeier A."/>
            <person name="Kalinowski J."/>
            <person name="Ruckert C."/>
        </authorList>
    </citation>
    <scope>NUCLEOTIDE SEQUENCE</scope>
    <source>
        <strain evidence="5">CGMCC 1.12919</strain>
    </source>
</reference>